<feature type="chain" id="PRO_5024399805" description="DUF4097 domain-containing protein" evidence="1">
    <location>
        <begin position="21"/>
        <end position="359"/>
    </location>
</feature>
<dbReference type="OrthoDB" id="1117657at2"/>
<evidence type="ECO:0000313" key="3">
    <source>
        <dbReference type="Proteomes" id="UP000307140"/>
    </source>
</evidence>
<feature type="signal peptide" evidence="1">
    <location>
        <begin position="1"/>
        <end position="20"/>
    </location>
</feature>
<gene>
    <name evidence="2" type="ORF">FDT66_12790</name>
</gene>
<evidence type="ECO:0000313" key="2">
    <source>
        <dbReference type="EMBL" id="TMM28779.1"/>
    </source>
</evidence>
<dbReference type="Proteomes" id="UP000307140">
    <property type="component" value="Unassembled WGS sequence"/>
</dbReference>
<dbReference type="AlphaFoldDB" id="A0A5S3N5X3"/>
<keyword evidence="3" id="KW-1185">Reference proteome</keyword>
<comment type="caution">
    <text evidence="2">The sequence shown here is derived from an EMBL/GenBank/DDBJ whole genome shotgun (WGS) entry which is preliminary data.</text>
</comment>
<keyword evidence="1" id="KW-0732">Signal</keyword>
<evidence type="ECO:0000256" key="1">
    <source>
        <dbReference type="SAM" id="SignalP"/>
    </source>
</evidence>
<protein>
    <recommendedName>
        <fullName evidence="4">DUF4097 domain-containing protein</fullName>
    </recommendedName>
</protein>
<dbReference type="EMBL" id="VANR01000007">
    <property type="protein sequence ID" value="TMM28779.1"/>
    <property type="molecule type" value="Genomic_DNA"/>
</dbReference>
<evidence type="ECO:0008006" key="4">
    <source>
        <dbReference type="Google" id="ProtNLM"/>
    </source>
</evidence>
<organism evidence="2 3">
    <name type="scientific">Polaribacter aestuariivivens</name>
    <dbReference type="NCBI Taxonomy" id="2304626"/>
    <lineage>
        <taxon>Bacteria</taxon>
        <taxon>Pseudomonadati</taxon>
        <taxon>Bacteroidota</taxon>
        <taxon>Flavobacteriia</taxon>
        <taxon>Flavobacteriales</taxon>
        <taxon>Flavobacteriaceae</taxon>
    </lineage>
</organism>
<reference evidence="2 3" key="1">
    <citation type="submission" date="2019-05" db="EMBL/GenBank/DDBJ databases">
        <title>Polaribacter aestuariivivens sp. nov., isolated from a tidal flat.</title>
        <authorList>
            <person name="Yoon J.-H."/>
        </authorList>
    </citation>
    <scope>NUCLEOTIDE SEQUENCE [LARGE SCALE GENOMIC DNA]</scope>
    <source>
        <strain evidence="2 3">DBTF-3</strain>
    </source>
</reference>
<sequence>MKFLYKITFFLLLFPAVLTANNNDKKHEKSKTVKKEYSVNSNATVSLSNKYGDLNITTWDKNSVEIEVQITVKGDDLDEVETKLNSIEIRFNASKSLVEAKTIIEKSKSSWSWWGKNKNTSYKINYIVKMPKTNSVDLDNNYGSIYMGNLSGKATINCDYGKISIGDLTASNNSINLDYCSSSSISYMKSGNVNIDYSKLTVENSENINLNADYSTLKFDKAETIDFNLDYGSIIVNDAESINGNSDYVTMRFGNIRKKIIIDTDYGSLYIKNLQNGFEKVDISGQYTGIKIGVESGATFDFEIDLQYSSFKRNDANIELFKSITKSTKKYYEGKYGKGKTNARVHINSQYGSVRFEEN</sequence>
<name>A0A5S3N5X3_9FLAO</name>
<dbReference type="RefSeq" id="WP_138537161.1">
    <property type="nucleotide sequence ID" value="NZ_VANR01000007.1"/>
</dbReference>
<accession>A0A5S3N5X3</accession>
<proteinExistence type="predicted"/>